<organism evidence="3 4">
    <name type="scientific">Candidatus Gallitreponema excrementavium</name>
    <dbReference type="NCBI Taxonomy" id="2840840"/>
    <lineage>
        <taxon>Bacteria</taxon>
        <taxon>Pseudomonadati</taxon>
        <taxon>Spirochaetota</taxon>
        <taxon>Spirochaetia</taxon>
        <taxon>Spirochaetales</taxon>
        <taxon>Candidatus Gallitreponema</taxon>
    </lineage>
</organism>
<accession>A0A9D9HQ35</accession>
<evidence type="ECO:0000313" key="3">
    <source>
        <dbReference type="EMBL" id="MBO8457736.1"/>
    </source>
</evidence>
<dbReference type="AlphaFoldDB" id="A0A9D9HQ35"/>
<comment type="caution">
    <text evidence="3">The sequence shown here is derived from an EMBL/GenBank/DDBJ whole genome shotgun (WGS) entry which is preliminary data.</text>
</comment>
<feature type="coiled-coil region" evidence="1">
    <location>
        <begin position="226"/>
        <end position="253"/>
    </location>
</feature>
<feature type="region of interest" description="Disordered" evidence="2">
    <location>
        <begin position="1"/>
        <end position="36"/>
    </location>
</feature>
<gene>
    <name evidence="3" type="ORF">IAA81_05860</name>
</gene>
<evidence type="ECO:0000256" key="2">
    <source>
        <dbReference type="SAM" id="MobiDB-lite"/>
    </source>
</evidence>
<evidence type="ECO:0000256" key="1">
    <source>
        <dbReference type="SAM" id="Coils"/>
    </source>
</evidence>
<keyword evidence="1" id="KW-0175">Coiled coil</keyword>
<dbReference type="Proteomes" id="UP000823638">
    <property type="component" value="Unassembled WGS sequence"/>
</dbReference>
<sequence>MFSNDIDPEIAALLSDSDSGPSKVSAPPTPKKTVVKAENSPKFDSMFGNMDVSGKAKEKSPTKVDLSVTKFDHIEKILSDKPHQVFSDPEYYKKALGGEGEKAQKMHNLLSKYLSCQDPKDKAVFRQQIITAYWDLMRGIVPKASGSNPVLPKKYLLRFGLLLPSLLTPEAKDLFSRVNDTNTYGEPVYYVDEWFRDVSLGKITPSATDEAKVSKRDESSHNQQLLNRAQGKLQSAENLLKAKSDERTRAENSIKEKLDSICQHEFMRGYMHLKAPYTEPQKRTIQEISEALRNLVKLDKELMGYASDYEQANSDVRSIEEKIESAGGAAVNTQSAVTELETIRQMTKMTVGRQGNHFPILTKEYFHNSSRDIGIRENVINTLAWIESIDQEAYCRAYKNQLNRIVPFTILIPSYGDFGICWEPFDRYNRVTSRGRIAVPMYPKNLTLAVLTAVGDLRWQVAKEKASYYWMEEGLTGNYYQYIQSKKLKGDLKELFINDYILWMTKESDGVQRLDKEVRAIFWRFMPFSKEIKAKLKTRSYVYQELCQRDLNREMSDGY</sequence>
<protein>
    <submittedName>
        <fullName evidence="3">Methyl-accepting chemotaxis protein</fullName>
    </submittedName>
</protein>
<reference evidence="3" key="2">
    <citation type="journal article" date="2021" name="PeerJ">
        <title>Extensive microbial diversity within the chicken gut microbiome revealed by metagenomics and culture.</title>
        <authorList>
            <person name="Gilroy R."/>
            <person name="Ravi A."/>
            <person name="Getino M."/>
            <person name="Pursley I."/>
            <person name="Horton D.L."/>
            <person name="Alikhan N.F."/>
            <person name="Baker D."/>
            <person name="Gharbi K."/>
            <person name="Hall N."/>
            <person name="Watson M."/>
            <person name="Adriaenssens E.M."/>
            <person name="Foster-Nyarko E."/>
            <person name="Jarju S."/>
            <person name="Secka A."/>
            <person name="Antonio M."/>
            <person name="Oren A."/>
            <person name="Chaudhuri R.R."/>
            <person name="La Ragione R."/>
            <person name="Hildebrand F."/>
            <person name="Pallen M.J."/>
        </authorList>
    </citation>
    <scope>NUCLEOTIDE SEQUENCE</scope>
    <source>
        <strain evidence="3">10532</strain>
    </source>
</reference>
<proteinExistence type="predicted"/>
<name>A0A9D9HQ35_9SPIR</name>
<reference evidence="3" key="1">
    <citation type="submission" date="2020-10" db="EMBL/GenBank/DDBJ databases">
        <authorList>
            <person name="Gilroy R."/>
        </authorList>
    </citation>
    <scope>NUCLEOTIDE SEQUENCE</scope>
    <source>
        <strain evidence="3">10532</strain>
    </source>
</reference>
<dbReference type="EMBL" id="JADIMM010000076">
    <property type="protein sequence ID" value="MBO8457736.1"/>
    <property type="molecule type" value="Genomic_DNA"/>
</dbReference>
<evidence type="ECO:0000313" key="4">
    <source>
        <dbReference type="Proteomes" id="UP000823638"/>
    </source>
</evidence>